<dbReference type="EMBL" id="CP058559">
    <property type="protein sequence ID" value="QNO16057.1"/>
    <property type="molecule type" value="Genomic_DNA"/>
</dbReference>
<accession>A0A7G9WBJ5</accession>
<evidence type="ECO:0000313" key="8">
    <source>
        <dbReference type="Proteomes" id="UP000516160"/>
    </source>
</evidence>
<dbReference type="EC" id="4.4.1.13" evidence="2"/>
<dbReference type="Pfam" id="PF00155">
    <property type="entry name" value="Aminotran_1_2"/>
    <property type="match status" value="1"/>
</dbReference>
<dbReference type="InterPro" id="IPR027619">
    <property type="entry name" value="C-S_lyase_PatB-like"/>
</dbReference>
<keyword evidence="8" id="KW-1185">Reference proteome</keyword>
<evidence type="ECO:0000259" key="6">
    <source>
        <dbReference type="Pfam" id="PF00155"/>
    </source>
</evidence>
<dbReference type="GO" id="GO:0030170">
    <property type="term" value="F:pyridoxal phosphate binding"/>
    <property type="evidence" value="ECO:0007669"/>
    <property type="project" value="InterPro"/>
</dbReference>
<evidence type="ECO:0000256" key="5">
    <source>
        <dbReference type="ARBA" id="ARBA00037974"/>
    </source>
</evidence>
<evidence type="ECO:0000256" key="1">
    <source>
        <dbReference type="ARBA" id="ARBA00001933"/>
    </source>
</evidence>
<dbReference type="NCBIfam" id="TIGR04350">
    <property type="entry name" value="C_S_lyase_PatB"/>
    <property type="match status" value="1"/>
</dbReference>
<protein>
    <recommendedName>
        <fullName evidence="2">cysteine-S-conjugate beta-lyase</fullName>
        <ecNumber evidence="2">4.4.1.13</ecNumber>
    </recommendedName>
</protein>
<dbReference type="InterPro" id="IPR004839">
    <property type="entry name" value="Aminotransferase_I/II_large"/>
</dbReference>
<proteinExistence type="inferred from homology"/>
<dbReference type="InterPro" id="IPR015424">
    <property type="entry name" value="PyrdxlP-dep_Trfase"/>
</dbReference>
<dbReference type="AlphaFoldDB" id="A0A7G9WBJ5"/>
<dbReference type="SUPFAM" id="SSF53383">
    <property type="entry name" value="PLP-dependent transferases"/>
    <property type="match status" value="1"/>
</dbReference>
<gene>
    <name evidence="7" type="ORF">HYG86_15415</name>
</gene>
<evidence type="ECO:0000256" key="3">
    <source>
        <dbReference type="ARBA" id="ARBA00022898"/>
    </source>
</evidence>
<dbReference type="Proteomes" id="UP000516160">
    <property type="component" value="Chromosome"/>
</dbReference>
<dbReference type="GO" id="GO:0047804">
    <property type="term" value="F:cysteine-S-conjugate beta-lyase activity"/>
    <property type="evidence" value="ECO:0007669"/>
    <property type="project" value="UniProtKB-EC"/>
</dbReference>
<dbReference type="Gene3D" id="3.90.1150.10">
    <property type="entry name" value="Aspartate Aminotransferase, domain 1"/>
    <property type="match status" value="1"/>
</dbReference>
<dbReference type="PANTHER" id="PTHR43525">
    <property type="entry name" value="PROTEIN MALY"/>
    <property type="match status" value="1"/>
</dbReference>
<dbReference type="GO" id="GO:0008483">
    <property type="term" value="F:transaminase activity"/>
    <property type="evidence" value="ECO:0007669"/>
    <property type="project" value="UniProtKB-KW"/>
</dbReference>
<dbReference type="Gene3D" id="3.40.640.10">
    <property type="entry name" value="Type I PLP-dependent aspartate aminotransferase-like (Major domain)"/>
    <property type="match status" value="1"/>
</dbReference>
<comment type="cofactor">
    <cofactor evidence="1">
        <name>pyridoxal 5'-phosphate</name>
        <dbReference type="ChEBI" id="CHEBI:597326"/>
    </cofactor>
</comment>
<evidence type="ECO:0000256" key="2">
    <source>
        <dbReference type="ARBA" id="ARBA00012224"/>
    </source>
</evidence>
<dbReference type="InterPro" id="IPR015421">
    <property type="entry name" value="PyrdxlP-dep_Trfase_major"/>
</dbReference>
<feature type="domain" description="Aminotransferase class I/classII large" evidence="6">
    <location>
        <begin position="30"/>
        <end position="381"/>
    </location>
</feature>
<sequence length="388" mass="44350">MYSFDKIESRSKTHSMKWDDLEQWFNCSDVIPMWVADMDFKSPNEVIEAVKARVEHGIFGYAGDIKPYNEAVINWFSNKYGWNINEEWICMTEGIVSAIHMLIQGLSEEGDKVLIQSPVYPPFYRAIKNNNRVLVENQLIYKNGRYEMDFDELDRQLVGVKIFILCSPHNPVGRVWSKEELSRVVELAKKHNTLIISDEIHGDLAFKDKAFTPMGVMEGCQDRLIVCTAPSKSFNIAGLHASNIIISNQRLRETFRGILEKNGSSTKPNVLGVVALIAAYNHGEKWLEEVINYIEGNFRYLDEFLKERIPKLKLVEADGTYLAWVDCSQLGIRSIELSNFFIEKCKVGMNPGYSFGTGGERFIRLNLGCSRELLKRALEQIEAGVKEL</sequence>
<dbReference type="KEGG" id="acae:HYG86_15415"/>
<dbReference type="PANTHER" id="PTHR43525:SF1">
    <property type="entry name" value="PROTEIN MALY"/>
    <property type="match status" value="1"/>
</dbReference>
<keyword evidence="7" id="KW-0808">Transferase</keyword>
<keyword evidence="3" id="KW-0663">Pyridoxal phosphate</keyword>
<name>A0A7G9WBJ5_ALKCA</name>
<dbReference type="RefSeq" id="WP_213166454.1">
    <property type="nucleotide sequence ID" value="NZ_CP058559.1"/>
</dbReference>
<reference evidence="7 8" key="1">
    <citation type="submission" date="2020-07" db="EMBL/GenBank/DDBJ databases">
        <title>Alkalicella. sp. LB2 genome.</title>
        <authorList>
            <person name="Postec A."/>
            <person name="Quemeneur M."/>
        </authorList>
    </citation>
    <scope>NUCLEOTIDE SEQUENCE [LARGE SCALE GENOMIC DNA]</scope>
    <source>
        <strain evidence="7 8">LB2</strain>
    </source>
</reference>
<dbReference type="InterPro" id="IPR051798">
    <property type="entry name" value="Class-II_PLP-Dep_Aminotrans"/>
</dbReference>
<organism evidence="7 8">
    <name type="scientific">Alkalicella caledoniensis</name>
    <dbReference type="NCBI Taxonomy" id="2731377"/>
    <lineage>
        <taxon>Bacteria</taxon>
        <taxon>Bacillati</taxon>
        <taxon>Bacillota</taxon>
        <taxon>Clostridia</taxon>
        <taxon>Eubacteriales</taxon>
        <taxon>Proteinivoracaceae</taxon>
        <taxon>Alkalicella</taxon>
    </lineage>
</organism>
<dbReference type="InterPro" id="IPR015422">
    <property type="entry name" value="PyrdxlP-dep_Trfase_small"/>
</dbReference>
<keyword evidence="7" id="KW-0032">Aminotransferase</keyword>
<comment type="similarity">
    <text evidence="5">Belongs to the class-II pyridoxal-phosphate-dependent aminotransferase family. MalY/PatB cystathionine beta-lyase subfamily.</text>
</comment>
<evidence type="ECO:0000313" key="7">
    <source>
        <dbReference type="EMBL" id="QNO16057.1"/>
    </source>
</evidence>
<evidence type="ECO:0000256" key="4">
    <source>
        <dbReference type="ARBA" id="ARBA00023239"/>
    </source>
</evidence>
<dbReference type="CDD" id="cd00609">
    <property type="entry name" value="AAT_like"/>
    <property type="match status" value="1"/>
</dbReference>
<keyword evidence="4" id="KW-0456">Lyase</keyword>